<dbReference type="Proteomes" id="UP001158576">
    <property type="component" value="Chromosome 1"/>
</dbReference>
<keyword evidence="1" id="KW-0472">Membrane</keyword>
<accession>A0ABN7ST85</accession>
<feature type="transmembrane region" description="Helical" evidence="1">
    <location>
        <begin position="170"/>
        <end position="191"/>
    </location>
</feature>
<name>A0ABN7ST85_OIKDI</name>
<keyword evidence="1" id="KW-0812">Transmembrane</keyword>
<evidence type="ECO:0000256" key="1">
    <source>
        <dbReference type="SAM" id="Phobius"/>
    </source>
</evidence>
<dbReference type="PANTHER" id="PTHR13439">
    <property type="entry name" value="CT120 PROTEIN"/>
    <property type="match status" value="1"/>
</dbReference>
<dbReference type="EMBL" id="OU015566">
    <property type="protein sequence ID" value="CAG5104097.1"/>
    <property type="molecule type" value="Genomic_DNA"/>
</dbReference>
<keyword evidence="3" id="KW-1185">Reference proteome</keyword>
<feature type="transmembrane region" description="Helical" evidence="1">
    <location>
        <begin position="12"/>
        <end position="31"/>
    </location>
</feature>
<reference evidence="2 3" key="1">
    <citation type="submission" date="2021-04" db="EMBL/GenBank/DDBJ databases">
        <authorList>
            <person name="Bliznina A."/>
        </authorList>
    </citation>
    <scope>NUCLEOTIDE SEQUENCE [LARGE SCALE GENOMIC DNA]</scope>
</reference>
<protein>
    <submittedName>
        <fullName evidence="2">Oidioi.mRNA.OKI2018_I69.chr1.g1092.t1.cds</fullName>
    </submittedName>
</protein>
<organism evidence="2 3">
    <name type="scientific">Oikopleura dioica</name>
    <name type="common">Tunicate</name>
    <dbReference type="NCBI Taxonomy" id="34765"/>
    <lineage>
        <taxon>Eukaryota</taxon>
        <taxon>Metazoa</taxon>
        <taxon>Chordata</taxon>
        <taxon>Tunicata</taxon>
        <taxon>Appendicularia</taxon>
        <taxon>Copelata</taxon>
        <taxon>Oikopleuridae</taxon>
        <taxon>Oikopleura</taxon>
    </lineage>
</organism>
<sequence length="243" mass="29045">MGIMTREIYFGMAEILVGYSLIFPAIVRIIPPLRRKFELLSDRDQNLFLRKCVSIVHCWFVCSLILYLQFNPHLCEQGWSKFSQIWIGFLWTDLFIGLLTKTAGFDDICHHILYGFVHLTIYRIDAGCLAFNVLQYRYYADFFNQNMQLRLMLAMFGLKKSKLYYLNNRIACWGFFLVRIAVIPFAWYKFYLQSNEMYMFTENVYIFTATIIMLILSDWQNLNWFSRMYASCYKSKAINKKEN</sequence>
<feature type="transmembrane region" description="Helical" evidence="1">
    <location>
        <begin position="52"/>
        <end position="70"/>
    </location>
</feature>
<dbReference type="PANTHER" id="PTHR13439:SF0">
    <property type="entry name" value="TOPOISOMERASE I DAMAGE AFFECTED PROTEIN 4"/>
    <property type="match status" value="1"/>
</dbReference>
<feature type="transmembrane region" description="Helical" evidence="1">
    <location>
        <begin position="112"/>
        <end position="136"/>
    </location>
</feature>
<proteinExistence type="predicted"/>
<feature type="transmembrane region" description="Helical" evidence="1">
    <location>
        <begin position="197"/>
        <end position="217"/>
    </location>
</feature>
<evidence type="ECO:0000313" key="3">
    <source>
        <dbReference type="Proteomes" id="UP001158576"/>
    </source>
</evidence>
<keyword evidence="1" id="KW-1133">Transmembrane helix</keyword>
<gene>
    <name evidence="2" type="ORF">OKIOD_LOCUS9857</name>
</gene>
<evidence type="ECO:0000313" key="2">
    <source>
        <dbReference type="EMBL" id="CAG5104097.1"/>
    </source>
</evidence>
<dbReference type="InterPro" id="IPR050846">
    <property type="entry name" value="TLCD"/>
</dbReference>